<keyword evidence="4" id="KW-1185">Reference proteome</keyword>
<feature type="transmembrane region" description="Helical" evidence="1">
    <location>
        <begin position="317"/>
        <end position="337"/>
    </location>
</feature>
<evidence type="ECO:0000313" key="3">
    <source>
        <dbReference type="EMBL" id="KIQ69276.1"/>
    </source>
</evidence>
<organism evidence="3 4">
    <name type="scientific">Wenxinia marina DSM 24838</name>
    <dbReference type="NCBI Taxonomy" id="1123501"/>
    <lineage>
        <taxon>Bacteria</taxon>
        <taxon>Pseudomonadati</taxon>
        <taxon>Pseudomonadota</taxon>
        <taxon>Alphaproteobacteria</taxon>
        <taxon>Rhodobacterales</taxon>
        <taxon>Roseobacteraceae</taxon>
        <taxon>Wenxinia</taxon>
    </lineage>
</organism>
<dbReference type="eggNOG" id="COG1835">
    <property type="taxonomic scope" value="Bacteria"/>
</dbReference>
<dbReference type="PANTHER" id="PTHR23028:SF134">
    <property type="entry name" value="PUTATIVE (AFU_ORTHOLOGUE AFUA_4G08520)-RELATED"/>
    <property type="match status" value="1"/>
</dbReference>
<comment type="caution">
    <text evidence="3">The sequence shown here is derived from an EMBL/GenBank/DDBJ whole genome shotgun (WGS) entry which is preliminary data.</text>
</comment>
<evidence type="ECO:0000259" key="2">
    <source>
        <dbReference type="Pfam" id="PF01757"/>
    </source>
</evidence>
<feature type="transmembrane region" description="Helical" evidence="1">
    <location>
        <begin position="33"/>
        <end position="53"/>
    </location>
</feature>
<name>A0A0D0PCX6_9RHOB</name>
<dbReference type="Pfam" id="PF01757">
    <property type="entry name" value="Acyl_transf_3"/>
    <property type="match status" value="1"/>
</dbReference>
<keyword evidence="1" id="KW-0472">Membrane</keyword>
<dbReference type="AlphaFoldDB" id="A0A0D0PCX6"/>
<dbReference type="GO" id="GO:0016747">
    <property type="term" value="F:acyltransferase activity, transferring groups other than amino-acyl groups"/>
    <property type="evidence" value="ECO:0007669"/>
    <property type="project" value="InterPro"/>
</dbReference>
<proteinExistence type="predicted"/>
<feature type="transmembrane region" description="Helical" evidence="1">
    <location>
        <begin position="145"/>
        <end position="164"/>
    </location>
</feature>
<keyword evidence="3" id="KW-0012">Acyltransferase</keyword>
<gene>
    <name evidence="3" type="ORF">Wenmar_02347</name>
</gene>
<protein>
    <submittedName>
        <fullName evidence="3">Putative acyltransferase</fullName>
    </submittedName>
</protein>
<dbReference type="Proteomes" id="UP000035100">
    <property type="component" value="Unassembled WGS sequence"/>
</dbReference>
<dbReference type="STRING" id="1123501.Wenmar_02347"/>
<dbReference type="InterPro" id="IPR050879">
    <property type="entry name" value="Acyltransferase_3"/>
</dbReference>
<feature type="transmembrane region" description="Helical" evidence="1">
    <location>
        <begin position="285"/>
        <end position="305"/>
    </location>
</feature>
<dbReference type="EMBL" id="AONG01000010">
    <property type="protein sequence ID" value="KIQ69276.1"/>
    <property type="molecule type" value="Genomic_DNA"/>
</dbReference>
<reference evidence="3 4" key="1">
    <citation type="submission" date="2013-01" db="EMBL/GenBank/DDBJ databases">
        <authorList>
            <person name="Fiebig A."/>
            <person name="Goeker M."/>
            <person name="Klenk H.-P.P."/>
        </authorList>
    </citation>
    <scope>NUCLEOTIDE SEQUENCE [LARGE SCALE GENOMIC DNA]</scope>
    <source>
        <strain evidence="3 4">DSM 24838</strain>
    </source>
</reference>
<keyword evidence="1" id="KW-1133">Transmembrane helix</keyword>
<keyword evidence="1" id="KW-0812">Transmembrane</keyword>
<evidence type="ECO:0000256" key="1">
    <source>
        <dbReference type="SAM" id="Phobius"/>
    </source>
</evidence>
<feature type="transmembrane region" description="Helical" evidence="1">
    <location>
        <begin position="218"/>
        <end position="237"/>
    </location>
</feature>
<feature type="transmembrane region" description="Helical" evidence="1">
    <location>
        <begin position="74"/>
        <end position="92"/>
    </location>
</feature>
<dbReference type="PANTHER" id="PTHR23028">
    <property type="entry name" value="ACETYLTRANSFERASE"/>
    <property type="match status" value="1"/>
</dbReference>
<keyword evidence="3" id="KW-0808">Transferase</keyword>
<feature type="domain" description="Acyltransferase 3" evidence="2">
    <location>
        <begin position="1"/>
        <end position="333"/>
    </location>
</feature>
<dbReference type="PATRIC" id="fig|1123501.6.peg.2457"/>
<sequence length="360" mass="39443">MVIIYHYLCLAHPRLTPSMSEAPNAIVDTPINLAVNGAFAVAIFFVLSGFVIARSADRRRETVMRALVARYLRLALPAAASCLLAWALLTMLPNATSELRNDPEFSSRWLEYTYQGDIGSPVRAVYNGMIGIFEHGFSRWNNALWTLKIELFGSFAVLLTFMLTSGMPRFAMLVIGSVVLPSLTEPSYIAFGLGAILYEGHRVGMFTRKAEVGWNATVPFVLLLVTGLLLAFPGGGFHDRVGLPHVPPDWRIGGSRGYLHVFAAALVILCLLISPATARPFSSPILLWLGRVSFGLYLVHVPILYTVVAHLHLDTSFGTILIAAIFLAICLALAEIFTRLIDIPTLRLCSRIRSLGTSKG</sequence>
<evidence type="ECO:0000313" key="4">
    <source>
        <dbReference type="Proteomes" id="UP000035100"/>
    </source>
</evidence>
<dbReference type="InterPro" id="IPR002656">
    <property type="entry name" value="Acyl_transf_3_dom"/>
</dbReference>
<accession>A0A0D0PCX6</accession>
<feature type="transmembrane region" description="Helical" evidence="1">
    <location>
        <begin position="257"/>
        <end position="278"/>
    </location>
</feature>